<accession>A0ABS6V8J6</accession>
<protein>
    <submittedName>
        <fullName evidence="1">Uncharacterized protein</fullName>
    </submittedName>
</protein>
<sequence length="128" mass="14973">MKLTNYQKEKILIHDGLENAFLMNDKLISCPYCDGMVYYGLYNSTDLDMYEEKKMKAVVSSIKGLKLTGNETQEYRYKNSQLRFFETKCSNELHDVLVVFTYKELQPARYESYLVGVFDNNALNKECS</sequence>
<dbReference type="RefSeq" id="WP_218994406.1">
    <property type="nucleotide sequence ID" value="NZ_JAHVXU010000001.1"/>
</dbReference>
<comment type="caution">
    <text evidence="1">The sequence shown here is derived from an EMBL/GenBank/DDBJ whole genome shotgun (WGS) entry which is preliminary data.</text>
</comment>
<evidence type="ECO:0000313" key="2">
    <source>
        <dbReference type="Proteomes" id="UP001197236"/>
    </source>
</evidence>
<reference evidence="1 2" key="1">
    <citation type="submission" date="2021-07" db="EMBL/GenBank/DDBJ databases">
        <title>A novel phosphonate cluster across the Pantoea species complex is important for pathogenicity in onion.</title>
        <authorList>
            <person name="Zhao M."/>
            <person name="Stice S."/>
            <person name="Shin G.Y."/>
            <person name="Coutinho T."/>
            <person name="Gitaitis R."/>
            <person name="Kvitko B."/>
            <person name="Dutta B."/>
        </authorList>
    </citation>
    <scope>NUCLEOTIDE SEQUENCE [LARGE SCALE GENOMIC DNA]</scope>
    <source>
        <strain evidence="1 2">BD 382</strain>
    </source>
</reference>
<keyword evidence="2" id="KW-1185">Reference proteome</keyword>
<organism evidence="1 2">
    <name type="scientific">Pantoea allii</name>
    <dbReference type="NCBI Taxonomy" id="574096"/>
    <lineage>
        <taxon>Bacteria</taxon>
        <taxon>Pseudomonadati</taxon>
        <taxon>Pseudomonadota</taxon>
        <taxon>Gammaproteobacteria</taxon>
        <taxon>Enterobacterales</taxon>
        <taxon>Erwiniaceae</taxon>
        <taxon>Pantoea</taxon>
    </lineage>
</organism>
<evidence type="ECO:0000313" key="1">
    <source>
        <dbReference type="EMBL" id="MBW1255613.1"/>
    </source>
</evidence>
<proteinExistence type="predicted"/>
<name>A0ABS6V8J6_9GAMM</name>
<dbReference type="EMBL" id="JAHVXZ010000001">
    <property type="protein sequence ID" value="MBW1255613.1"/>
    <property type="molecule type" value="Genomic_DNA"/>
</dbReference>
<gene>
    <name evidence="1" type="ORF">KYI95_00065</name>
</gene>
<dbReference type="Proteomes" id="UP001197236">
    <property type="component" value="Unassembled WGS sequence"/>
</dbReference>